<keyword evidence="1" id="KW-1133">Transmembrane helix</keyword>
<keyword evidence="1" id="KW-0472">Membrane</keyword>
<feature type="chain" id="PRO_5024933819" evidence="2">
    <location>
        <begin position="21"/>
        <end position="740"/>
    </location>
</feature>
<protein>
    <submittedName>
        <fullName evidence="3">Uncharacterized protein</fullName>
    </submittedName>
</protein>
<evidence type="ECO:0000313" key="3">
    <source>
        <dbReference type="EMBL" id="GET85871.1"/>
    </source>
</evidence>
<dbReference type="InterPro" id="IPR019176">
    <property type="entry name" value="Cytochrome_B561-rel"/>
</dbReference>
<dbReference type="GO" id="GO:0016020">
    <property type="term" value="C:membrane"/>
    <property type="evidence" value="ECO:0007669"/>
    <property type="project" value="TreeGrafter"/>
</dbReference>
<feature type="transmembrane region" description="Helical" evidence="1">
    <location>
        <begin position="168"/>
        <end position="187"/>
    </location>
</feature>
<keyword evidence="1" id="KW-0812">Transmembrane</keyword>
<accession>A0A640K9S6</accession>
<evidence type="ECO:0000256" key="2">
    <source>
        <dbReference type="SAM" id="SignalP"/>
    </source>
</evidence>
<keyword evidence="2" id="KW-0732">Signal</keyword>
<dbReference type="EMBL" id="BLBS01000007">
    <property type="protein sequence ID" value="GET85871.1"/>
    <property type="molecule type" value="Genomic_DNA"/>
</dbReference>
<organism evidence="3 4">
    <name type="scientific">Leishmania tarentolae</name>
    <name type="common">Sauroleishmania tarentolae</name>
    <dbReference type="NCBI Taxonomy" id="5689"/>
    <lineage>
        <taxon>Eukaryota</taxon>
        <taxon>Discoba</taxon>
        <taxon>Euglenozoa</taxon>
        <taxon>Kinetoplastea</taxon>
        <taxon>Metakinetoplastina</taxon>
        <taxon>Trypanosomatida</taxon>
        <taxon>Trypanosomatidae</taxon>
        <taxon>Leishmaniinae</taxon>
        <taxon>Leishmania</taxon>
        <taxon>lizard Leishmania</taxon>
    </lineage>
</organism>
<dbReference type="PANTHER" id="PTHR21780">
    <property type="entry name" value="TRANSMEMBRANE PROTEIN 209"/>
    <property type="match status" value="1"/>
</dbReference>
<dbReference type="Proteomes" id="UP000419144">
    <property type="component" value="Unassembled WGS sequence"/>
</dbReference>
<keyword evidence="4" id="KW-1185">Reference proteome</keyword>
<dbReference type="VEuPathDB" id="TriTrypDB:LtaPh_0600800"/>
<reference evidence="3" key="1">
    <citation type="submission" date="2019-11" db="EMBL/GenBank/DDBJ databases">
        <title>Leishmania tarentolae CDS.</title>
        <authorList>
            <person name="Goto Y."/>
            <person name="Yamagishi J."/>
        </authorList>
    </citation>
    <scope>NUCLEOTIDE SEQUENCE [LARGE SCALE GENOMIC DNA]</scope>
    <source>
        <strain evidence="3">Parrot Tar II</strain>
    </source>
</reference>
<evidence type="ECO:0000313" key="4">
    <source>
        <dbReference type="Proteomes" id="UP000419144"/>
    </source>
</evidence>
<gene>
    <name evidence="3" type="ORF">LtaPh_0600800</name>
</gene>
<evidence type="ECO:0000256" key="1">
    <source>
        <dbReference type="SAM" id="Phobius"/>
    </source>
</evidence>
<proteinExistence type="predicted"/>
<feature type="signal peptide" evidence="2">
    <location>
        <begin position="1"/>
        <end position="20"/>
    </location>
</feature>
<comment type="caution">
    <text evidence="3">The sequence shown here is derived from an EMBL/GenBank/DDBJ whole genome shotgun (WGS) entry which is preliminary data.</text>
</comment>
<sequence>MHLVRSLSCILACRCVSVCTQRSADTARAHRCCIPPPPWIDPLLRRRHCSVPPHSSLSAVRTHLHITATTYQRGSLLSRCVIRCPPPLASAAVIGKRRKIVALLCALRNAATDRHPRAPPTSLKELLRQKRARRCQSVMRYSHSRMLLDMERQQRDDPQGWKARMRHLTWLTLALFGFYFVCTYNVWRYPRPVRHVWIDNVLVEVVEDDWVERARHWFLYGGFGCGALRVLLHCVLCPAASGAPVGNTGTTTTARERMRGDRRRVNTATTHSVSRPSFMKEISTIAVPAWARRRSDGNPPRGTSGAVPVEGSLASAATAAQQTSTFNPTRPMRTEKDLEWFLAYENAQQQQRRSAEAALSGASALRYRDRGGATAPGGGGCVDSGPVDTAECDVINVLYEKPLHQRGRSGTAAPDAFGLYTSSPSSSSLSIPWAELGIFHVEEALQRTREWMSDLCRRLVADVEQCDSWFNEHQIEAYDCHHSLQELLPAPPSQPQPAAMTSVPTMRWGVSAPVPSVAPAPQHETKLAALLREKGHCRQTQQGMQELDTALRYDQRLTLEVRLDVSGTFPSSSASRPSNAELTACREYVIDRLRTFAKQRYLISYNSSGGDVETWRSGFPCDAHLLLHVLRTSVKGLKEYVLFGYQTEPQTHDLALYVGDTGEPYFYVRFRQGSTETLLSTRQGPTSLMEAILAFAAVVHVCYRDVYGGVRSTVNLNEVGLLKVVTEGRRTAWASTRGAS</sequence>
<dbReference type="AlphaFoldDB" id="A0A640K9S6"/>
<name>A0A640K9S6_LEITA</name>
<dbReference type="PANTHER" id="PTHR21780:SF0">
    <property type="entry name" value="TRANSMEMBRANE PROTEIN 209"/>
    <property type="match status" value="1"/>
</dbReference>
<dbReference type="OrthoDB" id="261489at2759"/>